<comment type="caution">
    <text evidence="10">The sequence shown here is derived from an EMBL/GenBank/DDBJ whole genome shotgun (WGS) entry which is preliminary data.</text>
</comment>
<reference evidence="10 11" key="1">
    <citation type="submission" date="2022-12" db="EMBL/GenBank/DDBJ databases">
        <title>Chromosome-level genome assembly of true bugs.</title>
        <authorList>
            <person name="Ma L."/>
            <person name="Li H."/>
        </authorList>
    </citation>
    <scope>NUCLEOTIDE SEQUENCE [LARGE SCALE GENOMIC DNA]</scope>
    <source>
        <strain evidence="10">Lab_2022b</strain>
    </source>
</reference>
<keyword evidence="5" id="KW-0238">DNA-binding</keyword>
<dbReference type="SUPFAM" id="SSF47454">
    <property type="entry name" value="A DNA-binding domain in eukaryotic transcription factors"/>
    <property type="match status" value="1"/>
</dbReference>
<dbReference type="AlphaFoldDB" id="A0AAW1DJF1"/>
<dbReference type="PANTHER" id="PTHR10129:SF44">
    <property type="entry name" value="TRAFFIC JAM, ISOFORM C"/>
    <property type="match status" value="1"/>
</dbReference>
<accession>A0AAW1DJF1</accession>
<dbReference type="PANTHER" id="PTHR10129">
    <property type="entry name" value="TRANSCRIPTION FACTOR MAF"/>
    <property type="match status" value="1"/>
</dbReference>
<evidence type="ECO:0000256" key="8">
    <source>
        <dbReference type="SAM" id="MobiDB-lite"/>
    </source>
</evidence>
<evidence type="ECO:0000256" key="5">
    <source>
        <dbReference type="ARBA" id="ARBA00023125"/>
    </source>
</evidence>
<organism evidence="10 11">
    <name type="scientific">Rhynocoris fuscipes</name>
    <dbReference type="NCBI Taxonomy" id="488301"/>
    <lineage>
        <taxon>Eukaryota</taxon>
        <taxon>Metazoa</taxon>
        <taxon>Ecdysozoa</taxon>
        <taxon>Arthropoda</taxon>
        <taxon>Hexapoda</taxon>
        <taxon>Insecta</taxon>
        <taxon>Pterygota</taxon>
        <taxon>Neoptera</taxon>
        <taxon>Paraneoptera</taxon>
        <taxon>Hemiptera</taxon>
        <taxon>Heteroptera</taxon>
        <taxon>Panheteroptera</taxon>
        <taxon>Cimicomorpha</taxon>
        <taxon>Reduviidae</taxon>
        <taxon>Harpactorinae</taxon>
        <taxon>Harpactorini</taxon>
        <taxon>Rhynocoris</taxon>
    </lineage>
</organism>
<comment type="similarity">
    <text evidence="2">Belongs to the bZIP family. Maf subfamily.</text>
</comment>
<dbReference type="GO" id="GO:0000981">
    <property type="term" value="F:DNA-binding transcription factor activity, RNA polymerase II-specific"/>
    <property type="evidence" value="ECO:0007669"/>
    <property type="project" value="TreeGrafter"/>
</dbReference>
<dbReference type="CDD" id="cd14718">
    <property type="entry name" value="bZIP_Maf_large"/>
    <property type="match status" value="1"/>
</dbReference>
<dbReference type="GO" id="GO:0000978">
    <property type="term" value="F:RNA polymerase II cis-regulatory region sequence-specific DNA binding"/>
    <property type="evidence" value="ECO:0007669"/>
    <property type="project" value="TreeGrafter"/>
</dbReference>
<feature type="domain" description="BZIP" evidence="9">
    <location>
        <begin position="163"/>
        <end position="227"/>
    </location>
</feature>
<evidence type="ECO:0000256" key="1">
    <source>
        <dbReference type="ARBA" id="ARBA00004123"/>
    </source>
</evidence>
<evidence type="ECO:0000256" key="2">
    <source>
        <dbReference type="ARBA" id="ARBA00008500"/>
    </source>
</evidence>
<gene>
    <name evidence="10" type="ORF">O3M35_005662</name>
</gene>
<evidence type="ECO:0000256" key="6">
    <source>
        <dbReference type="ARBA" id="ARBA00023163"/>
    </source>
</evidence>
<keyword evidence="7" id="KW-0539">Nucleus</keyword>
<dbReference type="SMART" id="SM00338">
    <property type="entry name" value="BRLZ"/>
    <property type="match status" value="1"/>
</dbReference>
<dbReference type="InterPro" id="IPR008917">
    <property type="entry name" value="TF_DNA-bd_sf"/>
</dbReference>
<dbReference type="FunFam" id="1.20.5.170:FF:000011">
    <property type="entry name" value="Transcription factor MafG, putative"/>
    <property type="match status" value="1"/>
</dbReference>
<dbReference type="InterPro" id="IPR024874">
    <property type="entry name" value="Transcription_factor_Maf_fam"/>
</dbReference>
<evidence type="ECO:0000256" key="3">
    <source>
        <dbReference type="ARBA" id="ARBA00022491"/>
    </source>
</evidence>
<protein>
    <recommendedName>
        <fullName evidence="9">BZIP domain-containing protein</fullName>
    </recommendedName>
</protein>
<keyword evidence="6" id="KW-0804">Transcription</keyword>
<dbReference type="Gene3D" id="1.20.5.170">
    <property type="match status" value="1"/>
</dbReference>
<dbReference type="InterPro" id="IPR004827">
    <property type="entry name" value="bZIP"/>
</dbReference>
<evidence type="ECO:0000259" key="9">
    <source>
        <dbReference type="SMART" id="SM00338"/>
    </source>
</evidence>
<dbReference type="InterPro" id="IPR004826">
    <property type="entry name" value="bZIP_Maf"/>
</dbReference>
<dbReference type="Proteomes" id="UP001461498">
    <property type="component" value="Unassembled WGS sequence"/>
</dbReference>
<keyword evidence="4" id="KW-0805">Transcription regulation</keyword>
<comment type="subcellular location">
    <subcellularLocation>
        <location evidence="1">Nucleus</location>
    </subcellularLocation>
</comment>
<feature type="region of interest" description="Disordered" evidence="8">
    <location>
        <begin position="51"/>
        <end position="128"/>
    </location>
</feature>
<name>A0AAW1DJF1_9HEMI</name>
<dbReference type="GO" id="GO:0005634">
    <property type="term" value="C:nucleus"/>
    <property type="evidence" value="ECO:0007669"/>
    <property type="project" value="UniProtKB-SubCell"/>
</dbReference>
<dbReference type="Pfam" id="PF03131">
    <property type="entry name" value="bZIP_Maf"/>
    <property type="match status" value="1"/>
</dbReference>
<keyword evidence="11" id="KW-1185">Reference proteome</keyword>
<evidence type="ECO:0000256" key="4">
    <source>
        <dbReference type="ARBA" id="ARBA00023015"/>
    </source>
</evidence>
<proteinExistence type="inferred from homology"/>
<keyword evidence="3" id="KW-0678">Repressor</keyword>
<evidence type="ECO:0000313" key="11">
    <source>
        <dbReference type="Proteomes" id="UP001461498"/>
    </source>
</evidence>
<evidence type="ECO:0000256" key="7">
    <source>
        <dbReference type="ARBA" id="ARBA00023242"/>
    </source>
</evidence>
<dbReference type="EMBL" id="JAPXFL010000002">
    <property type="protein sequence ID" value="KAK9511003.1"/>
    <property type="molecule type" value="Genomic_DNA"/>
</dbReference>
<evidence type="ECO:0000313" key="10">
    <source>
        <dbReference type="EMBL" id="KAK9511003.1"/>
    </source>
</evidence>
<sequence>MDTENLAEQYVQDFDLNHFEEVPVKKETSHQADDYSVVTMAPHSIMIAQNTGNLMYPDTPGTPPDTPPESNSPRSPPSRHYLEVAAEPLTRQEPLDLRPNSELPEEWSPLPPHSVVLTTPASNSSRLNSSLLPPEDIINDDMLTQLSVRELNKRLHGFPREAVVKLKQKRRTLKNRGYAQNCRSKRLQQRHQLEVTNRNLHVELQKIKLELTRIIHERDMYKYRYEQLRRKDLGNRDNTPMSPDATPEMYV</sequence>